<name>A0A0D3I1K5_EMIH1</name>
<sequence>MKSWYADLRNESLWREERFLAIPNNCSLLSIELLGGVLEEVSGQALGRFLEASLFEPLGMPDTGFEIPEHALGRFTRCYRGTGPNRFEDDAMVGACDASTPWLRGKPQGQRPSGGGGLLSTARDFLRFAEWLATDGRLDGVPALLSRESMAALRSDQLRGMGAGAGPCFDPFQSFGLLGGVVCSPGEGGDYLPAGAASGLGATGWGGVAGTFFAADPEHGLALVLYTQEVNYFLSSQSLRLSLCRQAHGVFPDLRQRLEAGRAREASKLMLYTAWE</sequence>
<dbReference type="InterPro" id="IPR050789">
    <property type="entry name" value="Diverse_Enzym_Activities"/>
</dbReference>
<accession>A0A0D3I1K5</accession>
<dbReference type="HOGENOM" id="CLU_1009850_0_0_1"/>
<dbReference type="OMA" id="ASKLMLY"/>
<dbReference type="GeneID" id="17251267"/>
<dbReference type="Pfam" id="PF00144">
    <property type="entry name" value="Beta-lactamase"/>
    <property type="match status" value="1"/>
</dbReference>
<protein>
    <recommendedName>
        <fullName evidence="1">Beta-lactamase-related domain-containing protein</fullName>
    </recommendedName>
</protein>
<feature type="domain" description="Beta-lactamase-related" evidence="1">
    <location>
        <begin position="30"/>
        <end position="229"/>
    </location>
</feature>
<keyword evidence="3" id="KW-1185">Reference proteome</keyword>
<dbReference type="STRING" id="2903.R1CS60"/>
<evidence type="ECO:0000313" key="3">
    <source>
        <dbReference type="Proteomes" id="UP000013827"/>
    </source>
</evidence>
<dbReference type="InterPro" id="IPR012338">
    <property type="entry name" value="Beta-lactam/transpept-like"/>
</dbReference>
<dbReference type="InterPro" id="IPR001466">
    <property type="entry name" value="Beta-lactam-related"/>
</dbReference>
<reference evidence="3" key="1">
    <citation type="journal article" date="2013" name="Nature">
        <title>Pan genome of the phytoplankton Emiliania underpins its global distribution.</title>
        <authorList>
            <person name="Read B.A."/>
            <person name="Kegel J."/>
            <person name="Klute M.J."/>
            <person name="Kuo A."/>
            <person name="Lefebvre S.C."/>
            <person name="Maumus F."/>
            <person name="Mayer C."/>
            <person name="Miller J."/>
            <person name="Monier A."/>
            <person name="Salamov A."/>
            <person name="Young J."/>
            <person name="Aguilar M."/>
            <person name="Claverie J.M."/>
            <person name="Frickenhaus S."/>
            <person name="Gonzalez K."/>
            <person name="Herman E.K."/>
            <person name="Lin Y.C."/>
            <person name="Napier J."/>
            <person name="Ogata H."/>
            <person name="Sarno A.F."/>
            <person name="Shmutz J."/>
            <person name="Schroeder D."/>
            <person name="de Vargas C."/>
            <person name="Verret F."/>
            <person name="von Dassow P."/>
            <person name="Valentin K."/>
            <person name="Van de Peer Y."/>
            <person name="Wheeler G."/>
            <person name="Dacks J.B."/>
            <person name="Delwiche C.F."/>
            <person name="Dyhrman S.T."/>
            <person name="Glockner G."/>
            <person name="John U."/>
            <person name="Richards T."/>
            <person name="Worden A.Z."/>
            <person name="Zhang X."/>
            <person name="Grigoriev I.V."/>
            <person name="Allen A.E."/>
            <person name="Bidle K."/>
            <person name="Borodovsky M."/>
            <person name="Bowler C."/>
            <person name="Brownlee C."/>
            <person name="Cock J.M."/>
            <person name="Elias M."/>
            <person name="Gladyshev V.N."/>
            <person name="Groth M."/>
            <person name="Guda C."/>
            <person name="Hadaegh A."/>
            <person name="Iglesias-Rodriguez M.D."/>
            <person name="Jenkins J."/>
            <person name="Jones B.M."/>
            <person name="Lawson T."/>
            <person name="Leese F."/>
            <person name="Lindquist E."/>
            <person name="Lobanov A."/>
            <person name="Lomsadze A."/>
            <person name="Malik S.B."/>
            <person name="Marsh M.E."/>
            <person name="Mackinder L."/>
            <person name="Mock T."/>
            <person name="Mueller-Roeber B."/>
            <person name="Pagarete A."/>
            <person name="Parker M."/>
            <person name="Probert I."/>
            <person name="Quesneville H."/>
            <person name="Raines C."/>
            <person name="Rensing S.A."/>
            <person name="Riano-Pachon D.M."/>
            <person name="Richier S."/>
            <person name="Rokitta S."/>
            <person name="Shiraiwa Y."/>
            <person name="Soanes D.M."/>
            <person name="van der Giezen M."/>
            <person name="Wahlund T.M."/>
            <person name="Williams B."/>
            <person name="Wilson W."/>
            <person name="Wolfe G."/>
            <person name="Wurch L.L."/>
        </authorList>
    </citation>
    <scope>NUCLEOTIDE SEQUENCE</scope>
</reference>
<dbReference type="PANTHER" id="PTHR43283:SF3">
    <property type="entry name" value="BETA-LACTAMASE FAMILY PROTEIN (AFU_ORTHOLOGUE AFUA_5G07500)"/>
    <property type="match status" value="1"/>
</dbReference>
<dbReference type="SUPFAM" id="SSF56601">
    <property type="entry name" value="beta-lactamase/transpeptidase-like"/>
    <property type="match status" value="1"/>
</dbReference>
<dbReference type="RefSeq" id="XP_005757569.1">
    <property type="nucleotide sequence ID" value="XM_005757512.1"/>
</dbReference>
<evidence type="ECO:0000313" key="2">
    <source>
        <dbReference type="EnsemblProtists" id="EOD05140"/>
    </source>
</evidence>
<proteinExistence type="predicted"/>
<reference evidence="2" key="2">
    <citation type="submission" date="2024-10" db="UniProtKB">
        <authorList>
            <consortium name="EnsemblProtists"/>
        </authorList>
    </citation>
    <scope>IDENTIFICATION</scope>
</reference>
<dbReference type="PANTHER" id="PTHR43283">
    <property type="entry name" value="BETA-LACTAMASE-RELATED"/>
    <property type="match status" value="1"/>
</dbReference>
<organism evidence="2 3">
    <name type="scientific">Emiliania huxleyi (strain CCMP1516)</name>
    <dbReference type="NCBI Taxonomy" id="280463"/>
    <lineage>
        <taxon>Eukaryota</taxon>
        <taxon>Haptista</taxon>
        <taxon>Haptophyta</taxon>
        <taxon>Prymnesiophyceae</taxon>
        <taxon>Isochrysidales</taxon>
        <taxon>Noelaerhabdaceae</taxon>
        <taxon>Emiliania</taxon>
    </lineage>
</organism>
<dbReference type="KEGG" id="ehx:EMIHUDRAFT_359964"/>
<dbReference type="EnsemblProtists" id="EOD05140">
    <property type="protein sequence ID" value="EOD05140"/>
    <property type="gene ID" value="EMIHUDRAFT_359964"/>
</dbReference>
<dbReference type="Gene3D" id="3.40.710.10">
    <property type="entry name" value="DD-peptidase/beta-lactamase superfamily"/>
    <property type="match status" value="1"/>
</dbReference>
<dbReference type="Proteomes" id="UP000013827">
    <property type="component" value="Unassembled WGS sequence"/>
</dbReference>
<dbReference type="PaxDb" id="2903-EOD05140"/>
<evidence type="ECO:0000259" key="1">
    <source>
        <dbReference type="Pfam" id="PF00144"/>
    </source>
</evidence>
<dbReference type="AlphaFoldDB" id="A0A0D3I1K5"/>